<evidence type="ECO:0000313" key="3">
    <source>
        <dbReference type="Proteomes" id="UP000265520"/>
    </source>
</evidence>
<feature type="compositionally biased region" description="Acidic residues" evidence="1">
    <location>
        <begin position="12"/>
        <end position="24"/>
    </location>
</feature>
<protein>
    <submittedName>
        <fullName evidence="2">Uncharacterized protein</fullName>
    </submittedName>
</protein>
<dbReference type="EMBL" id="LXQA010583474">
    <property type="protein sequence ID" value="MCI60538.1"/>
    <property type="molecule type" value="Genomic_DNA"/>
</dbReference>
<feature type="non-terminal residue" evidence="2">
    <location>
        <position position="1"/>
    </location>
</feature>
<organism evidence="2 3">
    <name type="scientific">Trifolium medium</name>
    <dbReference type="NCBI Taxonomy" id="97028"/>
    <lineage>
        <taxon>Eukaryota</taxon>
        <taxon>Viridiplantae</taxon>
        <taxon>Streptophyta</taxon>
        <taxon>Embryophyta</taxon>
        <taxon>Tracheophyta</taxon>
        <taxon>Spermatophyta</taxon>
        <taxon>Magnoliopsida</taxon>
        <taxon>eudicotyledons</taxon>
        <taxon>Gunneridae</taxon>
        <taxon>Pentapetalae</taxon>
        <taxon>rosids</taxon>
        <taxon>fabids</taxon>
        <taxon>Fabales</taxon>
        <taxon>Fabaceae</taxon>
        <taxon>Papilionoideae</taxon>
        <taxon>50 kb inversion clade</taxon>
        <taxon>NPAAA clade</taxon>
        <taxon>Hologalegina</taxon>
        <taxon>IRL clade</taxon>
        <taxon>Trifolieae</taxon>
        <taxon>Trifolium</taxon>
    </lineage>
</organism>
<comment type="caution">
    <text evidence="2">The sequence shown here is derived from an EMBL/GenBank/DDBJ whole genome shotgun (WGS) entry which is preliminary data.</text>
</comment>
<sequence>TLIAMFSGTLGLDDDDEDPSNVGV</sequence>
<keyword evidence="3" id="KW-1185">Reference proteome</keyword>
<evidence type="ECO:0000313" key="2">
    <source>
        <dbReference type="EMBL" id="MCI60538.1"/>
    </source>
</evidence>
<name>A0A392THQ5_9FABA</name>
<feature type="region of interest" description="Disordered" evidence="1">
    <location>
        <begin position="1"/>
        <end position="24"/>
    </location>
</feature>
<dbReference type="AlphaFoldDB" id="A0A392THQ5"/>
<proteinExistence type="predicted"/>
<accession>A0A392THQ5</accession>
<reference evidence="2 3" key="1">
    <citation type="journal article" date="2018" name="Front. Plant Sci.">
        <title>Red Clover (Trifolium pratense) and Zigzag Clover (T. medium) - A Picture of Genomic Similarities and Differences.</title>
        <authorList>
            <person name="Dluhosova J."/>
            <person name="Istvanek J."/>
            <person name="Nedelnik J."/>
            <person name="Repkova J."/>
        </authorList>
    </citation>
    <scope>NUCLEOTIDE SEQUENCE [LARGE SCALE GENOMIC DNA]</scope>
    <source>
        <strain evidence="3">cv. 10/8</strain>
        <tissue evidence="2">Leaf</tissue>
    </source>
</reference>
<evidence type="ECO:0000256" key="1">
    <source>
        <dbReference type="SAM" id="MobiDB-lite"/>
    </source>
</evidence>
<dbReference type="Proteomes" id="UP000265520">
    <property type="component" value="Unassembled WGS sequence"/>
</dbReference>